<accession>A0A8B8MHZ7</accession>
<dbReference type="GO" id="GO:0046872">
    <property type="term" value="F:metal ion binding"/>
    <property type="evidence" value="ECO:0007669"/>
    <property type="project" value="UniProtKB-KW"/>
</dbReference>
<organism evidence="12 13">
    <name type="scientific">Abrus precatorius</name>
    <name type="common">Indian licorice</name>
    <name type="synonym">Glycine abrus</name>
    <dbReference type="NCBI Taxonomy" id="3816"/>
    <lineage>
        <taxon>Eukaryota</taxon>
        <taxon>Viridiplantae</taxon>
        <taxon>Streptophyta</taxon>
        <taxon>Embryophyta</taxon>
        <taxon>Tracheophyta</taxon>
        <taxon>Spermatophyta</taxon>
        <taxon>Magnoliopsida</taxon>
        <taxon>eudicotyledons</taxon>
        <taxon>Gunneridae</taxon>
        <taxon>Pentapetalae</taxon>
        <taxon>rosids</taxon>
        <taxon>fabids</taxon>
        <taxon>Fabales</taxon>
        <taxon>Fabaceae</taxon>
        <taxon>Papilionoideae</taxon>
        <taxon>50 kb inversion clade</taxon>
        <taxon>NPAAA clade</taxon>
        <taxon>indigoferoid/millettioid clade</taxon>
        <taxon>Abreae</taxon>
        <taxon>Abrus</taxon>
    </lineage>
</organism>
<dbReference type="InterPro" id="IPR026992">
    <property type="entry name" value="DIOX_N"/>
</dbReference>
<dbReference type="SUPFAM" id="SSF51197">
    <property type="entry name" value="Clavaminate synthase-like"/>
    <property type="match status" value="1"/>
</dbReference>
<evidence type="ECO:0000256" key="5">
    <source>
        <dbReference type="ARBA" id="ARBA00023004"/>
    </source>
</evidence>
<dbReference type="OrthoDB" id="288590at2759"/>
<evidence type="ECO:0000259" key="11">
    <source>
        <dbReference type="PROSITE" id="PS51471"/>
    </source>
</evidence>
<evidence type="ECO:0000256" key="4">
    <source>
        <dbReference type="ARBA" id="ARBA00023002"/>
    </source>
</evidence>
<evidence type="ECO:0000256" key="6">
    <source>
        <dbReference type="ARBA" id="ARBA00037909"/>
    </source>
</evidence>
<dbReference type="Pfam" id="PF03171">
    <property type="entry name" value="2OG-FeII_Oxy"/>
    <property type="match status" value="1"/>
</dbReference>
<evidence type="ECO:0000256" key="10">
    <source>
        <dbReference type="SAM" id="MobiDB-lite"/>
    </source>
</evidence>
<keyword evidence="3 9" id="KW-0479">Metal-binding</keyword>
<dbReference type="FunFam" id="2.60.120.330:FF:000003">
    <property type="entry name" value="Gibberellin 20 oxidase 2"/>
    <property type="match status" value="1"/>
</dbReference>
<dbReference type="Proteomes" id="UP000694853">
    <property type="component" value="Unplaced"/>
</dbReference>
<comment type="similarity">
    <text evidence="7">Belongs to the iron/ascorbate-dependent oxidoreductase family. GA20OX subfamily.</text>
</comment>
<dbReference type="GeneID" id="113874176"/>
<evidence type="ECO:0000256" key="3">
    <source>
        <dbReference type="ARBA" id="ARBA00022723"/>
    </source>
</evidence>
<proteinExistence type="inferred from homology"/>
<dbReference type="GO" id="GO:0009686">
    <property type="term" value="P:gibberellin biosynthetic process"/>
    <property type="evidence" value="ECO:0007669"/>
    <property type="project" value="UniProtKB-ARBA"/>
</dbReference>
<dbReference type="InterPro" id="IPR044861">
    <property type="entry name" value="IPNS-like_FE2OG_OXY"/>
</dbReference>
<comment type="pathway">
    <text evidence="6">Plant hormone biosynthesis; gibberellin biosynthesis.</text>
</comment>
<evidence type="ECO:0000256" key="8">
    <source>
        <dbReference type="ARBA" id="ARBA00050508"/>
    </source>
</evidence>
<dbReference type="Pfam" id="PF14226">
    <property type="entry name" value="DIOX_N"/>
    <property type="match status" value="1"/>
</dbReference>
<dbReference type="AlphaFoldDB" id="A0A8B8MHZ7"/>
<dbReference type="KEGG" id="aprc:113874176"/>
<dbReference type="InterPro" id="IPR005123">
    <property type="entry name" value="Oxoglu/Fe-dep_dioxygenase_dom"/>
</dbReference>
<dbReference type="Gene3D" id="2.60.120.330">
    <property type="entry name" value="B-lactam Antibiotic, Isopenicillin N Synthase, Chain"/>
    <property type="match status" value="1"/>
</dbReference>
<protein>
    <submittedName>
        <fullName evidence="13">Gibberellin 20 oxidase 1-D-like</fullName>
    </submittedName>
</protein>
<dbReference type="PANTHER" id="PTHR47990">
    <property type="entry name" value="2-OXOGLUTARATE (2OG) AND FE(II)-DEPENDENT OXYGENASE SUPERFAMILY PROTEIN-RELATED"/>
    <property type="match status" value="1"/>
</dbReference>
<evidence type="ECO:0000256" key="9">
    <source>
        <dbReference type="RuleBase" id="RU003682"/>
    </source>
</evidence>
<feature type="region of interest" description="Disordered" evidence="10">
    <location>
        <begin position="1"/>
        <end position="21"/>
    </location>
</feature>
<dbReference type="InterPro" id="IPR027443">
    <property type="entry name" value="IPNS-like_sf"/>
</dbReference>
<dbReference type="RefSeq" id="XP_027368200.1">
    <property type="nucleotide sequence ID" value="XM_027512399.1"/>
</dbReference>
<reference evidence="12" key="1">
    <citation type="journal article" date="2019" name="Toxins">
        <title>Detection of Abrin-Like and Prepropulchellin-Like Toxin Genes and Transcripts Using Whole Genome Sequencing and Full-Length Transcript Sequencing of Abrus precatorius.</title>
        <authorList>
            <person name="Hovde B.T."/>
            <person name="Daligault H.E."/>
            <person name="Hanschen E.R."/>
            <person name="Kunde Y.A."/>
            <person name="Johnson M.B."/>
            <person name="Starkenburg S.R."/>
            <person name="Johnson S.L."/>
        </authorList>
    </citation>
    <scope>NUCLEOTIDE SEQUENCE [LARGE SCALE GENOMIC DNA]</scope>
</reference>
<sequence length="379" mass="43073">MESGAAAVVVSPSSKGLKDENENERSFDLKLLHKEADIPKQFIWSASHLVKGSSEKLDTPFIDLKAIKGDEAAMATAAELVRKACMKHGFFEVTNHGVDLSLINATYQEFDSIFKLPLNKKLGARKNPLGYSCGLSDRFSSNLPWKEIFTYRYNYLHHSDSQVVDFFNSIFHEDFQGIGLVNQKYCEAIKKLSMDILELLAISLGVDRSHFQRFFEDCEGIVRGNSYPPCKNFNLTFGVGPHCDPTSITILHQDQVGGLEVFVDGKWLAVPPRSETPDAFVINIGDTFTALSNGIYKSCLHRVLVNEEVERKSLTFFMNPRGDKTVRPPNNLFENEEQRKYPDFKWSELYEYTQKRQRADAETLPNFVTWLRASKPSNF</sequence>
<feature type="domain" description="Fe2OG dioxygenase" evidence="11">
    <location>
        <begin position="214"/>
        <end position="320"/>
    </location>
</feature>
<dbReference type="PRINTS" id="PR00682">
    <property type="entry name" value="IPNSYNTHASE"/>
</dbReference>
<comment type="cofactor">
    <cofactor evidence="1">
        <name>L-ascorbate</name>
        <dbReference type="ChEBI" id="CHEBI:38290"/>
    </cofactor>
</comment>
<evidence type="ECO:0000313" key="13">
    <source>
        <dbReference type="RefSeq" id="XP_027368200.1"/>
    </source>
</evidence>
<keyword evidence="12" id="KW-1185">Reference proteome</keyword>
<dbReference type="GO" id="GO:0045544">
    <property type="term" value="F:gibberellin 20-oxidase activity"/>
    <property type="evidence" value="ECO:0007669"/>
    <property type="project" value="UniProtKB-ARBA"/>
</dbReference>
<name>A0A8B8MHZ7_ABRPR</name>
<comment type="catalytic activity">
    <reaction evidence="8">
        <text>gibberellin A12 + 2 2-oxoglutarate + 3 O2 + H(+) = gibberellin A9 + 2 succinate + 3 CO2 + 2 H2O</text>
        <dbReference type="Rhea" id="RHEA:60772"/>
        <dbReference type="ChEBI" id="CHEBI:15377"/>
        <dbReference type="ChEBI" id="CHEBI:15378"/>
        <dbReference type="ChEBI" id="CHEBI:15379"/>
        <dbReference type="ChEBI" id="CHEBI:16526"/>
        <dbReference type="ChEBI" id="CHEBI:16810"/>
        <dbReference type="ChEBI" id="CHEBI:30031"/>
        <dbReference type="ChEBI" id="CHEBI:58627"/>
        <dbReference type="ChEBI" id="CHEBI:73255"/>
    </reaction>
    <physiologicalReaction direction="left-to-right" evidence="8">
        <dbReference type="Rhea" id="RHEA:60773"/>
    </physiologicalReaction>
</comment>
<evidence type="ECO:0000256" key="1">
    <source>
        <dbReference type="ARBA" id="ARBA00001961"/>
    </source>
</evidence>
<dbReference type="InterPro" id="IPR050231">
    <property type="entry name" value="Iron_ascorbate_oxido_reductase"/>
</dbReference>
<dbReference type="PROSITE" id="PS51471">
    <property type="entry name" value="FE2OG_OXY"/>
    <property type="match status" value="1"/>
</dbReference>
<evidence type="ECO:0000256" key="2">
    <source>
        <dbReference type="ARBA" id="ARBA00004972"/>
    </source>
</evidence>
<feature type="compositionally biased region" description="Low complexity" evidence="10">
    <location>
        <begin position="1"/>
        <end position="14"/>
    </location>
</feature>
<reference evidence="13" key="2">
    <citation type="submission" date="2025-08" db="UniProtKB">
        <authorList>
            <consortium name="RefSeq"/>
        </authorList>
    </citation>
    <scope>IDENTIFICATION</scope>
    <source>
        <tissue evidence="13">Young leaves</tissue>
    </source>
</reference>
<evidence type="ECO:0000313" key="12">
    <source>
        <dbReference type="Proteomes" id="UP000694853"/>
    </source>
</evidence>
<keyword evidence="5 9" id="KW-0408">Iron</keyword>
<comment type="pathway">
    <text evidence="2">Hormone biosynthesis.</text>
</comment>
<keyword evidence="4 9" id="KW-0560">Oxidoreductase</keyword>
<gene>
    <name evidence="13" type="primary">LOC113874176</name>
</gene>
<evidence type="ECO:0000256" key="7">
    <source>
        <dbReference type="ARBA" id="ARBA00043997"/>
    </source>
</evidence>